<reference evidence="1 2" key="1">
    <citation type="submission" date="2019-02" db="EMBL/GenBank/DDBJ databases">
        <title>Genomic Encyclopedia of Type Strains, Phase IV (KMG-IV): sequencing the most valuable type-strain genomes for metagenomic binning, comparative biology and taxonomic classification.</title>
        <authorList>
            <person name="Goeker M."/>
        </authorList>
    </citation>
    <scope>NUCLEOTIDE SEQUENCE [LARGE SCALE GENOMIC DNA]</scope>
    <source>
        <strain evidence="1 2">DSM 101727</strain>
    </source>
</reference>
<dbReference type="AlphaFoldDB" id="A0A4Q7L4S0"/>
<keyword evidence="2" id="KW-1185">Reference proteome</keyword>
<dbReference type="EMBL" id="SGWQ01000001">
    <property type="protein sequence ID" value="RZS44277.1"/>
    <property type="molecule type" value="Genomic_DNA"/>
</dbReference>
<evidence type="ECO:0000313" key="2">
    <source>
        <dbReference type="Proteomes" id="UP000294257"/>
    </source>
</evidence>
<name>A0A4Q7L4S0_9PSEU</name>
<organism evidence="1 2">
    <name type="scientific">Herbihabitans rhizosphaerae</name>
    <dbReference type="NCBI Taxonomy" id="1872711"/>
    <lineage>
        <taxon>Bacteria</taxon>
        <taxon>Bacillati</taxon>
        <taxon>Actinomycetota</taxon>
        <taxon>Actinomycetes</taxon>
        <taxon>Pseudonocardiales</taxon>
        <taxon>Pseudonocardiaceae</taxon>
        <taxon>Herbihabitans</taxon>
    </lineage>
</organism>
<protein>
    <recommendedName>
        <fullName evidence="3">NUDIX domain-containing protein</fullName>
    </recommendedName>
</protein>
<sequence length="108" mass="11710">MSRHVRAVGLVNVVDEQAPHREVTEELGVGLRTARFRRTYRAPAYGEGDGATVELVCYDGELDGEPAPGAEIAALRRVTASEYGGDRETAPAIHLLLRDLLLDGVLIK</sequence>
<dbReference type="OrthoDB" id="9801098at2"/>
<dbReference type="SUPFAM" id="SSF55811">
    <property type="entry name" value="Nudix"/>
    <property type="match status" value="1"/>
</dbReference>
<comment type="caution">
    <text evidence="1">The sequence shown here is derived from an EMBL/GenBank/DDBJ whole genome shotgun (WGS) entry which is preliminary data.</text>
</comment>
<accession>A0A4Q7L4S0</accession>
<dbReference type="InterPro" id="IPR015797">
    <property type="entry name" value="NUDIX_hydrolase-like_dom_sf"/>
</dbReference>
<proteinExistence type="predicted"/>
<evidence type="ECO:0008006" key="3">
    <source>
        <dbReference type="Google" id="ProtNLM"/>
    </source>
</evidence>
<dbReference type="RefSeq" id="WP_130341979.1">
    <property type="nucleotide sequence ID" value="NZ_SGWQ01000001.1"/>
</dbReference>
<gene>
    <name evidence="1" type="ORF">EV193_101152</name>
</gene>
<evidence type="ECO:0000313" key="1">
    <source>
        <dbReference type="EMBL" id="RZS44277.1"/>
    </source>
</evidence>
<dbReference type="Gene3D" id="3.90.79.10">
    <property type="entry name" value="Nucleoside Triphosphate Pyrophosphohydrolase"/>
    <property type="match status" value="1"/>
</dbReference>
<dbReference type="Proteomes" id="UP000294257">
    <property type="component" value="Unassembled WGS sequence"/>
</dbReference>